<dbReference type="AlphaFoldDB" id="A0A1G2CKF0"/>
<protein>
    <recommendedName>
        <fullName evidence="4">HTH arsR-type domain-containing protein</fullName>
    </recommendedName>
</protein>
<dbReference type="EMBL" id="MHLC01000002">
    <property type="protein sequence ID" value="OGZ01855.1"/>
    <property type="molecule type" value="Genomic_DNA"/>
</dbReference>
<dbReference type="Pfam" id="PF12840">
    <property type="entry name" value="HTH_20"/>
    <property type="match status" value="1"/>
</dbReference>
<evidence type="ECO:0000259" key="4">
    <source>
        <dbReference type="PROSITE" id="PS50987"/>
    </source>
</evidence>
<dbReference type="PROSITE" id="PS50987">
    <property type="entry name" value="HTH_ARSR_2"/>
    <property type="match status" value="1"/>
</dbReference>
<dbReference type="InterPro" id="IPR051081">
    <property type="entry name" value="HTH_MetalResp_TranReg"/>
</dbReference>
<sequence>MATTERELEKQLKALANRRRLAILKYLKSKREASVGDIAEEISLSFKSTSKHLAVLAALDIVERDQRSLQMFYRLAPTHPAAVRHILSLL</sequence>
<dbReference type="InterPro" id="IPR036390">
    <property type="entry name" value="WH_DNA-bd_sf"/>
</dbReference>
<evidence type="ECO:0000256" key="3">
    <source>
        <dbReference type="ARBA" id="ARBA00023163"/>
    </source>
</evidence>
<proteinExistence type="predicted"/>
<gene>
    <name evidence="5" type="ORF">A3A43_03325</name>
</gene>
<organism evidence="5 6">
    <name type="scientific">Candidatus Liptonbacteria bacterium RIFCSPLOWO2_01_FULL_56_20</name>
    <dbReference type="NCBI Taxonomy" id="1798652"/>
    <lineage>
        <taxon>Bacteria</taxon>
        <taxon>Candidatus Liptoniibacteriota</taxon>
    </lineage>
</organism>
<dbReference type="InterPro" id="IPR011991">
    <property type="entry name" value="ArsR-like_HTH"/>
</dbReference>
<keyword evidence="3" id="KW-0804">Transcription</keyword>
<dbReference type="InterPro" id="IPR036388">
    <property type="entry name" value="WH-like_DNA-bd_sf"/>
</dbReference>
<comment type="caution">
    <text evidence="5">The sequence shown here is derived from an EMBL/GenBank/DDBJ whole genome shotgun (WGS) entry which is preliminary data.</text>
</comment>
<keyword evidence="2" id="KW-0238">DNA-binding</keyword>
<dbReference type="PRINTS" id="PR00778">
    <property type="entry name" value="HTHARSR"/>
</dbReference>
<evidence type="ECO:0000256" key="2">
    <source>
        <dbReference type="ARBA" id="ARBA00023125"/>
    </source>
</evidence>
<dbReference type="PANTHER" id="PTHR33154:SF33">
    <property type="entry name" value="TRANSCRIPTIONAL REPRESSOR SDPR"/>
    <property type="match status" value="1"/>
</dbReference>
<feature type="domain" description="HTH arsR-type" evidence="4">
    <location>
        <begin position="1"/>
        <end position="90"/>
    </location>
</feature>
<evidence type="ECO:0000256" key="1">
    <source>
        <dbReference type="ARBA" id="ARBA00023015"/>
    </source>
</evidence>
<keyword evidence="1" id="KW-0805">Transcription regulation</keyword>
<dbReference type="SUPFAM" id="SSF46785">
    <property type="entry name" value="Winged helix' DNA-binding domain"/>
    <property type="match status" value="1"/>
</dbReference>
<dbReference type="InterPro" id="IPR001845">
    <property type="entry name" value="HTH_ArsR_DNA-bd_dom"/>
</dbReference>
<reference evidence="5 6" key="1">
    <citation type="journal article" date="2016" name="Nat. Commun.">
        <title>Thousands of microbial genomes shed light on interconnected biogeochemical processes in an aquifer system.</title>
        <authorList>
            <person name="Anantharaman K."/>
            <person name="Brown C.T."/>
            <person name="Hug L.A."/>
            <person name="Sharon I."/>
            <person name="Castelle C.J."/>
            <person name="Probst A.J."/>
            <person name="Thomas B.C."/>
            <person name="Singh A."/>
            <person name="Wilkins M.J."/>
            <person name="Karaoz U."/>
            <person name="Brodie E.L."/>
            <person name="Williams K.H."/>
            <person name="Hubbard S.S."/>
            <person name="Banfield J.F."/>
        </authorList>
    </citation>
    <scope>NUCLEOTIDE SEQUENCE [LARGE SCALE GENOMIC DNA]</scope>
</reference>
<dbReference type="Gene3D" id="1.10.10.10">
    <property type="entry name" value="Winged helix-like DNA-binding domain superfamily/Winged helix DNA-binding domain"/>
    <property type="match status" value="1"/>
</dbReference>
<dbReference type="CDD" id="cd00090">
    <property type="entry name" value="HTH_ARSR"/>
    <property type="match status" value="1"/>
</dbReference>
<evidence type="ECO:0000313" key="6">
    <source>
        <dbReference type="Proteomes" id="UP000178495"/>
    </source>
</evidence>
<dbReference type="SMART" id="SM00418">
    <property type="entry name" value="HTH_ARSR"/>
    <property type="match status" value="1"/>
</dbReference>
<dbReference type="GO" id="GO:0003677">
    <property type="term" value="F:DNA binding"/>
    <property type="evidence" value="ECO:0007669"/>
    <property type="project" value="UniProtKB-KW"/>
</dbReference>
<dbReference type="Proteomes" id="UP000178495">
    <property type="component" value="Unassembled WGS sequence"/>
</dbReference>
<name>A0A1G2CKF0_9BACT</name>
<evidence type="ECO:0000313" key="5">
    <source>
        <dbReference type="EMBL" id="OGZ01855.1"/>
    </source>
</evidence>
<dbReference type="PANTHER" id="PTHR33154">
    <property type="entry name" value="TRANSCRIPTIONAL REGULATOR, ARSR FAMILY"/>
    <property type="match status" value="1"/>
</dbReference>
<dbReference type="GO" id="GO:0003700">
    <property type="term" value="F:DNA-binding transcription factor activity"/>
    <property type="evidence" value="ECO:0007669"/>
    <property type="project" value="InterPro"/>
</dbReference>
<dbReference type="STRING" id="1798652.A3A43_03325"/>
<dbReference type="NCBIfam" id="NF033788">
    <property type="entry name" value="HTH_metalloreg"/>
    <property type="match status" value="1"/>
</dbReference>
<accession>A0A1G2CKF0</accession>